<dbReference type="Gene3D" id="1.10.10.10">
    <property type="entry name" value="Winged helix-like DNA-binding domain superfamily/Winged helix DNA-binding domain"/>
    <property type="match status" value="1"/>
</dbReference>
<name>A0A3M6Q837_9BURK</name>
<proteinExistence type="predicted"/>
<dbReference type="AlphaFoldDB" id="A0A3M6Q837"/>
<dbReference type="InterPro" id="IPR036390">
    <property type="entry name" value="WH_DNA-bd_sf"/>
</dbReference>
<dbReference type="GO" id="GO:0003677">
    <property type="term" value="F:DNA binding"/>
    <property type="evidence" value="ECO:0007669"/>
    <property type="project" value="InterPro"/>
</dbReference>
<reference evidence="1 2" key="1">
    <citation type="submission" date="2018-10" db="EMBL/GenBank/DDBJ databases">
        <title>Comamonadaceae CDC group NO-1 genome sequencing and assembly.</title>
        <authorList>
            <person name="Bernier A.-M."/>
            <person name="Bernard K."/>
        </authorList>
    </citation>
    <scope>NUCLEOTIDE SEQUENCE [LARGE SCALE GENOMIC DNA]</scope>
    <source>
        <strain evidence="1 2">NML161473</strain>
    </source>
</reference>
<dbReference type="InterPro" id="IPR036388">
    <property type="entry name" value="WH-like_DNA-bd_sf"/>
</dbReference>
<keyword evidence="2" id="KW-1185">Reference proteome</keyword>
<comment type="caution">
    <text evidence="1">The sequence shown here is derived from an EMBL/GenBank/DDBJ whole genome shotgun (WGS) entry which is preliminary data.</text>
</comment>
<dbReference type="EMBL" id="RDQL01000008">
    <property type="protein sequence ID" value="RMW99337.1"/>
    <property type="molecule type" value="Genomic_DNA"/>
</dbReference>
<organism evidence="1 2">
    <name type="scientific">Allofranklinella schreckenbergeri</name>
    <dbReference type="NCBI Taxonomy" id="1076744"/>
    <lineage>
        <taxon>Bacteria</taxon>
        <taxon>Pseudomonadati</taxon>
        <taxon>Pseudomonadota</taxon>
        <taxon>Betaproteobacteria</taxon>
        <taxon>Burkholderiales</taxon>
        <taxon>Comamonadaceae</taxon>
        <taxon>Allofranklinella</taxon>
    </lineage>
</organism>
<dbReference type="RefSeq" id="WP_122254002.1">
    <property type="nucleotide sequence ID" value="NZ_RDQL01000008.1"/>
</dbReference>
<accession>A0A3M6Q837</accession>
<evidence type="ECO:0000313" key="2">
    <source>
        <dbReference type="Proteomes" id="UP000267035"/>
    </source>
</evidence>
<protein>
    <submittedName>
        <fullName evidence="1">Uncharacterized protein</fullName>
    </submittedName>
</protein>
<dbReference type="GO" id="GO:0006355">
    <property type="term" value="P:regulation of DNA-templated transcription"/>
    <property type="evidence" value="ECO:0007669"/>
    <property type="project" value="InterPro"/>
</dbReference>
<dbReference type="SUPFAM" id="SSF46785">
    <property type="entry name" value="Winged helix' DNA-binding domain"/>
    <property type="match status" value="1"/>
</dbReference>
<gene>
    <name evidence="1" type="ORF">EBQ25_07090</name>
</gene>
<evidence type="ECO:0000313" key="1">
    <source>
        <dbReference type="EMBL" id="RMW99337.1"/>
    </source>
</evidence>
<sequence length="369" mass="39955">MQQFPPTEQALIAHLLDALRALPDVRADLSPEAADPKGPQGQPSGRGYDARLELHLAGQSLLLLLAVRKAVFPRDVRQLIWQLQATSHGTPTAQGANALPLLIAQSISPGAKETLRSQRVGYYDSGGSLYLCAPGVYVYIDKPPPKSLAKTVRALFAGRRAQVLHALLMQPQDWFGVTELAQQAMVSTATASQVLGELERLDWLAVRGQGPGKQRQLREPTALLDAWAKQLATLPPQAVQRYYVPGAKADTLATLLGQACHAHQTPYAITHEAAAQRLAPFLSHVPQVRVRLPGGASADAALAELGARLVHEGANLGIIETKPPGELLFSQPIDGLWLASPIQIYLDLLRGEGRAKEMAEHFRQERIGF</sequence>
<dbReference type="Proteomes" id="UP000267035">
    <property type="component" value="Unassembled WGS sequence"/>
</dbReference>